<evidence type="ECO:0000313" key="2">
    <source>
        <dbReference type="Proteomes" id="UP000189966"/>
    </source>
</evidence>
<reference evidence="1 2" key="1">
    <citation type="submission" date="2017-02" db="EMBL/GenBank/DDBJ databases">
        <authorList>
            <person name="Peterson S.W."/>
        </authorList>
    </citation>
    <scope>NUCLEOTIDE SEQUENCE [LARGE SCALE GENOMIC DNA]</scope>
    <source>
        <strain evidence="2">type strain: NCCB 100098</strain>
    </source>
</reference>
<organism evidence="1 2">
    <name type="scientific">Photobacterium piscicola</name>
    <dbReference type="NCBI Taxonomy" id="1378299"/>
    <lineage>
        <taxon>Bacteria</taxon>
        <taxon>Pseudomonadati</taxon>
        <taxon>Pseudomonadota</taxon>
        <taxon>Gammaproteobacteria</taxon>
        <taxon>Vibrionales</taxon>
        <taxon>Vibrionaceae</taxon>
        <taxon>Photobacterium</taxon>
    </lineage>
</organism>
<dbReference type="EMBL" id="FUZI01000001">
    <property type="protein sequence ID" value="SKC31156.1"/>
    <property type="molecule type" value="Genomic_DNA"/>
</dbReference>
<dbReference type="Proteomes" id="UP000189966">
    <property type="component" value="Unassembled WGS sequence"/>
</dbReference>
<proteinExistence type="predicted"/>
<sequence length="37" mass="4466">MSTIVLRGYSLSVFPEKMVYFDKDLIFMSLYVIWFLI</sequence>
<evidence type="ECO:0000313" key="1">
    <source>
        <dbReference type="EMBL" id="SKC31156.1"/>
    </source>
</evidence>
<gene>
    <name evidence="1" type="ORF">CZ809_00634</name>
</gene>
<name>A0A1T5HWT3_9GAMM</name>
<accession>A0A1T5HWT3</accession>
<protein>
    <submittedName>
        <fullName evidence="1">Uncharacterized protein</fullName>
    </submittedName>
</protein>
<dbReference type="AlphaFoldDB" id="A0A1T5HWT3"/>